<evidence type="ECO:0000313" key="3">
    <source>
        <dbReference type="Proteomes" id="UP000828390"/>
    </source>
</evidence>
<comment type="caution">
    <text evidence="2">The sequence shown here is derived from an EMBL/GenBank/DDBJ whole genome shotgun (WGS) entry which is preliminary data.</text>
</comment>
<dbReference type="AlphaFoldDB" id="A0A9D4GVS7"/>
<reference evidence="2" key="1">
    <citation type="journal article" date="2019" name="bioRxiv">
        <title>The Genome of the Zebra Mussel, Dreissena polymorpha: A Resource for Invasive Species Research.</title>
        <authorList>
            <person name="McCartney M.A."/>
            <person name="Auch B."/>
            <person name="Kono T."/>
            <person name="Mallez S."/>
            <person name="Zhang Y."/>
            <person name="Obille A."/>
            <person name="Becker A."/>
            <person name="Abrahante J.E."/>
            <person name="Garbe J."/>
            <person name="Badalamenti J.P."/>
            <person name="Herman A."/>
            <person name="Mangelson H."/>
            <person name="Liachko I."/>
            <person name="Sullivan S."/>
            <person name="Sone E.D."/>
            <person name="Koren S."/>
            <person name="Silverstein K.A.T."/>
            <person name="Beckman K.B."/>
            <person name="Gohl D.M."/>
        </authorList>
    </citation>
    <scope>NUCLEOTIDE SEQUENCE</scope>
    <source>
        <strain evidence="2">Duluth1</strain>
        <tissue evidence="2">Whole animal</tissue>
    </source>
</reference>
<keyword evidence="1" id="KW-0732">Signal</keyword>
<keyword evidence="3" id="KW-1185">Reference proteome</keyword>
<dbReference type="Proteomes" id="UP000828390">
    <property type="component" value="Unassembled WGS sequence"/>
</dbReference>
<proteinExistence type="predicted"/>
<dbReference type="EMBL" id="JAIWYP010000005">
    <property type="protein sequence ID" value="KAH3822495.1"/>
    <property type="molecule type" value="Genomic_DNA"/>
</dbReference>
<accession>A0A9D4GVS7</accession>
<feature type="chain" id="PRO_5039109210" evidence="1">
    <location>
        <begin position="19"/>
        <end position="57"/>
    </location>
</feature>
<gene>
    <name evidence="2" type="ORF">DPMN_124275</name>
</gene>
<evidence type="ECO:0000256" key="1">
    <source>
        <dbReference type="SAM" id="SignalP"/>
    </source>
</evidence>
<evidence type="ECO:0000313" key="2">
    <source>
        <dbReference type="EMBL" id="KAH3822495.1"/>
    </source>
</evidence>
<sequence length="57" mass="5989">MPAGALAVICYALPAAVCIVVKEPVVDVVVAIGVDRAFVRLCETDTIWAVSQQKMAS</sequence>
<name>A0A9D4GVS7_DREPO</name>
<reference evidence="2" key="2">
    <citation type="submission" date="2020-11" db="EMBL/GenBank/DDBJ databases">
        <authorList>
            <person name="McCartney M.A."/>
            <person name="Auch B."/>
            <person name="Kono T."/>
            <person name="Mallez S."/>
            <person name="Becker A."/>
            <person name="Gohl D.M."/>
            <person name="Silverstein K.A.T."/>
            <person name="Koren S."/>
            <person name="Bechman K.B."/>
            <person name="Herman A."/>
            <person name="Abrahante J.E."/>
            <person name="Garbe J."/>
        </authorList>
    </citation>
    <scope>NUCLEOTIDE SEQUENCE</scope>
    <source>
        <strain evidence="2">Duluth1</strain>
        <tissue evidence="2">Whole animal</tissue>
    </source>
</reference>
<protein>
    <submittedName>
        <fullName evidence="2">Uncharacterized protein</fullName>
    </submittedName>
</protein>
<organism evidence="2 3">
    <name type="scientific">Dreissena polymorpha</name>
    <name type="common">Zebra mussel</name>
    <name type="synonym">Mytilus polymorpha</name>
    <dbReference type="NCBI Taxonomy" id="45954"/>
    <lineage>
        <taxon>Eukaryota</taxon>
        <taxon>Metazoa</taxon>
        <taxon>Spiralia</taxon>
        <taxon>Lophotrochozoa</taxon>
        <taxon>Mollusca</taxon>
        <taxon>Bivalvia</taxon>
        <taxon>Autobranchia</taxon>
        <taxon>Heteroconchia</taxon>
        <taxon>Euheterodonta</taxon>
        <taxon>Imparidentia</taxon>
        <taxon>Neoheterodontei</taxon>
        <taxon>Myida</taxon>
        <taxon>Dreissenoidea</taxon>
        <taxon>Dreissenidae</taxon>
        <taxon>Dreissena</taxon>
    </lineage>
</organism>
<feature type="signal peptide" evidence="1">
    <location>
        <begin position="1"/>
        <end position="18"/>
    </location>
</feature>